<accession>A0A975DGC0</accession>
<evidence type="ECO:0000313" key="4">
    <source>
        <dbReference type="EMBL" id="QTH71207.1"/>
    </source>
</evidence>
<proteinExistence type="inferred from homology"/>
<dbReference type="RefSeq" id="WP_208842848.1">
    <property type="nucleotide sequence ID" value="NZ_CP072133.1"/>
</dbReference>
<protein>
    <submittedName>
        <fullName evidence="4">PhzF family phenazine biosynthesis protein</fullName>
    </submittedName>
</protein>
<sequence>MENVQAYLVNAFTADGIGGNPAGVVLHADSLSNQQKLAIAKEVGFSETAFVCQDNEVDFAVSFFTVTDEVDFCGHATLAAFSTMYAQGLISEGQYIQRTKAGLLGVYVDATGHVVMEQRLPEFKGVFDSELIAPLIGLEAERLASTNLPIEVVSTGLSDLIVAVPHGSLDSLVVDESRLVAFCKEHNVVGLHAFELCNQQLSVTAHCRNFAPLFGISEESATGSSTGALASYLTKHFDGIETQFLFEQGRAMGCISRLSASIKLQGQTITQVKVGGFAKQFDTQTIHV</sequence>
<dbReference type="NCBIfam" id="TIGR00654">
    <property type="entry name" value="PhzF_family"/>
    <property type="match status" value="1"/>
</dbReference>
<keyword evidence="2" id="KW-0413">Isomerase</keyword>
<gene>
    <name evidence="4" type="ORF">J5O05_15620</name>
</gene>
<dbReference type="Gene3D" id="3.10.310.10">
    <property type="entry name" value="Diaminopimelate Epimerase, Chain A, domain 1"/>
    <property type="match status" value="2"/>
</dbReference>
<dbReference type="EMBL" id="CP072133">
    <property type="protein sequence ID" value="QTH71207.1"/>
    <property type="molecule type" value="Genomic_DNA"/>
</dbReference>
<dbReference type="Pfam" id="PF02567">
    <property type="entry name" value="PhzC-PhzF"/>
    <property type="match status" value="1"/>
</dbReference>
<feature type="active site" evidence="3">
    <location>
        <position position="47"/>
    </location>
</feature>
<comment type="similarity">
    <text evidence="1">Belongs to the PhzF family.</text>
</comment>
<dbReference type="GO" id="GO:0005737">
    <property type="term" value="C:cytoplasm"/>
    <property type="evidence" value="ECO:0007669"/>
    <property type="project" value="TreeGrafter"/>
</dbReference>
<dbReference type="PIRSF" id="PIRSF016184">
    <property type="entry name" value="PhzC_PhzF"/>
    <property type="match status" value="1"/>
</dbReference>
<dbReference type="PANTHER" id="PTHR13774">
    <property type="entry name" value="PHENAZINE BIOSYNTHESIS PROTEIN"/>
    <property type="match status" value="1"/>
</dbReference>
<dbReference type="KEGG" id="pxi:J5O05_15620"/>
<organism evidence="4 5">
    <name type="scientific">Pseudoalteromonas xiamenensis</name>
    <dbReference type="NCBI Taxonomy" id="882626"/>
    <lineage>
        <taxon>Bacteria</taxon>
        <taxon>Pseudomonadati</taxon>
        <taxon>Pseudomonadota</taxon>
        <taxon>Gammaproteobacteria</taxon>
        <taxon>Alteromonadales</taxon>
        <taxon>Pseudoalteromonadaceae</taxon>
        <taxon>Pseudoalteromonas</taxon>
    </lineage>
</organism>
<dbReference type="InterPro" id="IPR003719">
    <property type="entry name" value="Phenazine_PhzF-like"/>
</dbReference>
<dbReference type="GO" id="GO:0016853">
    <property type="term" value="F:isomerase activity"/>
    <property type="evidence" value="ECO:0007669"/>
    <property type="project" value="UniProtKB-KW"/>
</dbReference>
<dbReference type="PANTHER" id="PTHR13774:SF39">
    <property type="entry name" value="BIOSYNTHESIS PROTEIN, PUTATIVE-RELATED"/>
    <property type="match status" value="1"/>
</dbReference>
<evidence type="ECO:0000313" key="5">
    <source>
        <dbReference type="Proteomes" id="UP000664904"/>
    </source>
</evidence>
<dbReference type="AlphaFoldDB" id="A0A975DGC0"/>
<evidence type="ECO:0000256" key="2">
    <source>
        <dbReference type="ARBA" id="ARBA00023235"/>
    </source>
</evidence>
<reference evidence="4" key="1">
    <citation type="submission" date="2021-03" db="EMBL/GenBank/DDBJ databases">
        <title>Complete Genome of Pseudoalteromonas xiamenensis STKMTI.2, a new potential marine bacterium producing anti-Vibrio compounds.</title>
        <authorList>
            <person name="Handayani D.P."/>
            <person name="Isnansetyo A."/>
            <person name="Istiqomah I."/>
            <person name="Jumina J."/>
        </authorList>
    </citation>
    <scope>NUCLEOTIDE SEQUENCE</scope>
    <source>
        <strain evidence="4">STKMTI.2</strain>
    </source>
</reference>
<keyword evidence="5" id="KW-1185">Reference proteome</keyword>
<name>A0A975DGC0_9GAMM</name>
<evidence type="ECO:0000256" key="1">
    <source>
        <dbReference type="ARBA" id="ARBA00008270"/>
    </source>
</evidence>
<dbReference type="Proteomes" id="UP000664904">
    <property type="component" value="Chromosome"/>
</dbReference>
<evidence type="ECO:0000256" key="3">
    <source>
        <dbReference type="PIRSR" id="PIRSR016184-1"/>
    </source>
</evidence>
<dbReference type="SUPFAM" id="SSF54506">
    <property type="entry name" value="Diaminopimelate epimerase-like"/>
    <property type="match status" value="1"/>
</dbReference>